<keyword evidence="1" id="KW-1133">Transmembrane helix</keyword>
<evidence type="ECO:0000313" key="3">
    <source>
        <dbReference type="Proteomes" id="UP000002282"/>
    </source>
</evidence>
<dbReference type="OrthoDB" id="7832424at2759"/>
<gene>
    <name evidence="2" type="primary">Dyak\GE28251</name>
    <name evidence="2" type="synonym">GE28251</name>
    <name evidence="2" type="ORF">Dyak_GE28251</name>
</gene>
<protein>
    <submittedName>
        <fullName evidence="2">Uncharacterized protein</fullName>
    </submittedName>
</protein>
<sequence length="45" mass="5132">MEHIQFVGKALRAVIVGTLLLLMTAIYREDNISGSHYIHPRHAMQ</sequence>
<accession>A0A0R1DSV1</accession>
<evidence type="ECO:0000313" key="2">
    <source>
        <dbReference type="EMBL" id="KRK00283.1"/>
    </source>
</evidence>
<evidence type="ECO:0000256" key="1">
    <source>
        <dbReference type="SAM" id="Phobius"/>
    </source>
</evidence>
<keyword evidence="1" id="KW-0812">Transmembrane</keyword>
<reference evidence="2 3" key="2">
    <citation type="journal article" date="2007" name="PLoS Biol.">
        <title>Principles of genome evolution in the Drosophila melanogaster species group.</title>
        <authorList>
            <person name="Ranz J.M."/>
            <person name="Maurin D."/>
            <person name="Chan Y.S."/>
            <person name="von Grotthuss M."/>
            <person name="Hillier L.W."/>
            <person name="Roote J."/>
            <person name="Ashburner M."/>
            <person name="Bergman C.M."/>
        </authorList>
    </citation>
    <scope>NUCLEOTIDE SEQUENCE [LARGE SCALE GENOMIC DNA]</scope>
    <source>
        <strain evidence="3">Tai18E2 / Tucson 14021-0261.01</strain>
    </source>
</reference>
<dbReference type="AlphaFoldDB" id="A0A0R1DSV1"/>
<feature type="transmembrane region" description="Helical" evidence="1">
    <location>
        <begin position="6"/>
        <end position="27"/>
    </location>
</feature>
<proteinExistence type="predicted"/>
<keyword evidence="1" id="KW-0472">Membrane</keyword>
<keyword evidence="3" id="KW-1185">Reference proteome</keyword>
<dbReference type="EMBL" id="CM000158">
    <property type="protein sequence ID" value="KRK00283.1"/>
    <property type="molecule type" value="Genomic_DNA"/>
</dbReference>
<reference evidence="2 3" key="1">
    <citation type="journal article" date="2007" name="Nature">
        <title>Evolution of genes and genomes on the Drosophila phylogeny.</title>
        <authorList>
            <consortium name="Drosophila 12 Genomes Consortium"/>
            <person name="Clark A.G."/>
            <person name="Eisen M.B."/>
            <person name="Smith D.R."/>
            <person name="Bergman C.M."/>
            <person name="Oliver B."/>
            <person name="Markow T.A."/>
            <person name="Kaufman T.C."/>
            <person name="Kellis M."/>
            <person name="Gelbart W."/>
            <person name="Iyer V.N."/>
            <person name="Pollard D.A."/>
            <person name="Sackton T.B."/>
            <person name="Larracuente A.M."/>
            <person name="Singh N.D."/>
            <person name="Abad J.P."/>
            <person name="Abt D.N."/>
            <person name="Adryan B."/>
            <person name="Aguade M."/>
            <person name="Akashi H."/>
            <person name="Anderson W.W."/>
            <person name="Aquadro C.F."/>
            <person name="Ardell D.H."/>
            <person name="Arguello R."/>
            <person name="Artieri C.G."/>
            <person name="Barbash D.A."/>
            <person name="Barker D."/>
            <person name="Barsanti P."/>
            <person name="Batterham P."/>
            <person name="Batzoglou S."/>
            <person name="Begun D."/>
            <person name="Bhutkar A."/>
            <person name="Blanco E."/>
            <person name="Bosak S.A."/>
            <person name="Bradley R.K."/>
            <person name="Brand A.D."/>
            <person name="Brent M.R."/>
            <person name="Brooks A.N."/>
            <person name="Brown R.H."/>
            <person name="Butlin R.K."/>
            <person name="Caggese C."/>
            <person name="Calvi B.R."/>
            <person name="Bernardo de Carvalho A."/>
            <person name="Caspi A."/>
            <person name="Castrezana S."/>
            <person name="Celniker S.E."/>
            <person name="Chang J.L."/>
            <person name="Chapple C."/>
            <person name="Chatterji S."/>
            <person name="Chinwalla A."/>
            <person name="Civetta A."/>
            <person name="Clifton S.W."/>
            <person name="Comeron J.M."/>
            <person name="Costello J.C."/>
            <person name="Coyne J.A."/>
            <person name="Daub J."/>
            <person name="David R.G."/>
            <person name="Delcher A.L."/>
            <person name="Delehaunty K."/>
            <person name="Do C.B."/>
            <person name="Ebling H."/>
            <person name="Edwards K."/>
            <person name="Eickbush T."/>
            <person name="Evans J.D."/>
            <person name="Filipski A."/>
            <person name="Findeiss S."/>
            <person name="Freyhult E."/>
            <person name="Fulton L."/>
            <person name="Fulton R."/>
            <person name="Garcia A.C."/>
            <person name="Gardiner A."/>
            <person name="Garfield D.A."/>
            <person name="Garvin B.E."/>
            <person name="Gibson G."/>
            <person name="Gilbert D."/>
            <person name="Gnerre S."/>
            <person name="Godfrey J."/>
            <person name="Good R."/>
            <person name="Gotea V."/>
            <person name="Gravely B."/>
            <person name="Greenberg A.J."/>
            <person name="Griffiths-Jones S."/>
            <person name="Gross S."/>
            <person name="Guigo R."/>
            <person name="Gustafson E.A."/>
            <person name="Haerty W."/>
            <person name="Hahn M.W."/>
            <person name="Halligan D.L."/>
            <person name="Halpern A.L."/>
            <person name="Halter G.M."/>
            <person name="Han M.V."/>
            <person name="Heger A."/>
            <person name="Hillier L."/>
            <person name="Hinrichs A.S."/>
            <person name="Holmes I."/>
            <person name="Hoskins R.A."/>
            <person name="Hubisz M.J."/>
            <person name="Hultmark D."/>
            <person name="Huntley M.A."/>
            <person name="Jaffe D.B."/>
            <person name="Jagadeeshan S."/>
            <person name="Jeck W.R."/>
            <person name="Johnson J."/>
            <person name="Jones C.D."/>
            <person name="Jordan W.C."/>
            <person name="Karpen G.H."/>
            <person name="Kataoka E."/>
            <person name="Keightley P.D."/>
            <person name="Kheradpour P."/>
            <person name="Kirkness E.F."/>
            <person name="Koerich L.B."/>
            <person name="Kristiansen K."/>
            <person name="Kudrna D."/>
            <person name="Kulathinal R.J."/>
            <person name="Kumar S."/>
            <person name="Kwok R."/>
            <person name="Lander E."/>
            <person name="Langley C.H."/>
            <person name="Lapoint R."/>
            <person name="Lazzaro B.P."/>
            <person name="Lee S.J."/>
            <person name="Levesque L."/>
            <person name="Li R."/>
            <person name="Lin C.F."/>
            <person name="Lin M.F."/>
            <person name="Lindblad-Toh K."/>
            <person name="Llopart A."/>
            <person name="Long M."/>
            <person name="Low L."/>
            <person name="Lozovsky E."/>
            <person name="Lu J."/>
            <person name="Luo M."/>
            <person name="Machado C.A."/>
            <person name="Makalowski W."/>
            <person name="Marzo M."/>
            <person name="Matsuda M."/>
            <person name="Matzkin L."/>
            <person name="McAllister B."/>
            <person name="McBride C.S."/>
            <person name="McKernan B."/>
            <person name="McKernan K."/>
            <person name="Mendez-Lago M."/>
            <person name="Minx P."/>
            <person name="Mollenhauer M.U."/>
            <person name="Montooth K."/>
            <person name="Mount S.M."/>
            <person name="Mu X."/>
            <person name="Myers E."/>
            <person name="Negre B."/>
            <person name="Newfeld S."/>
            <person name="Nielsen R."/>
            <person name="Noor M.A."/>
            <person name="O'Grady P."/>
            <person name="Pachter L."/>
            <person name="Papaceit M."/>
            <person name="Parisi M.J."/>
            <person name="Parisi M."/>
            <person name="Parts L."/>
            <person name="Pedersen J.S."/>
            <person name="Pesole G."/>
            <person name="Phillippy A.M."/>
            <person name="Ponting C.P."/>
            <person name="Pop M."/>
            <person name="Porcelli D."/>
            <person name="Powell J.R."/>
            <person name="Prohaska S."/>
            <person name="Pruitt K."/>
            <person name="Puig M."/>
            <person name="Quesneville H."/>
            <person name="Ram K.R."/>
            <person name="Rand D."/>
            <person name="Rasmussen M.D."/>
            <person name="Reed L.K."/>
            <person name="Reenan R."/>
            <person name="Reily A."/>
            <person name="Remington K.A."/>
            <person name="Rieger T.T."/>
            <person name="Ritchie M.G."/>
            <person name="Robin C."/>
            <person name="Rogers Y.H."/>
            <person name="Rohde C."/>
            <person name="Rozas J."/>
            <person name="Rubenfield M.J."/>
            <person name="Ruiz A."/>
            <person name="Russo S."/>
            <person name="Salzberg S.L."/>
            <person name="Sanchez-Gracia A."/>
            <person name="Saranga D.J."/>
            <person name="Sato H."/>
            <person name="Schaeffer S.W."/>
            <person name="Schatz M.C."/>
            <person name="Schlenke T."/>
            <person name="Schwartz R."/>
            <person name="Segarra C."/>
            <person name="Singh R.S."/>
            <person name="Sirot L."/>
            <person name="Sirota M."/>
            <person name="Sisneros N.B."/>
            <person name="Smith C.D."/>
            <person name="Smith T.F."/>
            <person name="Spieth J."/>
            <person name="Stage D.E."/>
            <person name="Stark A."/>
            <person name="Stephan W."/>
            <person name="Strausberg R.L."/>
            <person name="Strempel S."/>
            <person name="Sturgill D."/>
            <person name="Sutton G."/>
            <person name="Sutton G.G."/>
            <person name="Tao W."/>
            <person name="Teichmann S."/>
            <person name="Tobari Y.N."/>
            <person name="Tomimura Y."/>
            <person name="Tsolas J.M."/>
            <person name="Valente V.L."/>
            <person name="Venter E."/>
            <person name="Venter J.C."/>
            <person name="Vicario S."/>
            <person name="Vieira F.G."/>
            <person name="Vilella A.J."/>
            <person name="Villasante A."/>
            <person name="Walenz B."/>
            <person name="Wang J."/>
            <person name="Wasserman M."/>
            <person name="Watts T."/>
            <person name="Wilson D."/>
            <person name="Wilson R.K."/>
            <person name="Wing R.A."/>
            <person name="Wolfner M.F."/>
            <person name="Wong A."/>
            <person name="Wong G.K."/>
            <person name="Wu C.I."/>
            <person name="Wu G."/>
            <person name="Yamamoto D."/>
            <person name="Yang H.P."/>
            <person name="Yang S.P."/>
            <person name="Yorke J.A."/>
            <person name="Yoshida K."/>
            <person name="Zdobnov E."/>
            <person name="Zhang P."/>
            <person name="Zhang Y."/>
            <person name="Zimin A.V."/>
            <person name="Baldwin J."/>
            <person name="Abdouelleil A."/>
            <person name="Abdulkadir J."/>
            <person name="Abebe A."/>
            <person name="Abera B."/>
            <person name="Abreu J."/>
            <person name="Acer S.C."/>
            <person name="Aftuck L."/>
            <person name="Alexander A."/>
            <person name="An P."/>
            <person name="Anderson E."/>
            <person name="Anderson S."/>
            <person name="Arachi H."/>
            <person name="Azer M."/>
            <person name="Bachantsang P."/>
            <person name="Barry A."/>
            <person name="Bayul T."/>
            <person name="Berlin A."/>
            <person name="Bessette D."/>
            <person name="Bloom T."/>
            <person name="Blye J."/>
            <person name="Boguslavskiy L."/>
            <person name="Bonnet C."/>
            <person name="Boukhgalter B."/>
            <person name="Bourzgui I."/>
            <person name="Brown A."/>
            <person name="Cahill P."/>
            <person name="Channer S."/>
            <person name="Cheshatsang Y."/>
            <person name="Chuda L."/>
            <person name="Citroen M."/>
            <person name="Collymore A."/>
            <person name="Cooke P."/>
            <person name="Costello M."/>
            <person name="D'Aco K."/>
            <person name="Daza R."/>
            <person name="De Haan G."/>
            <person name="DeGray S."/>
            <person name="DeMaso C."/>
            <person name="Dhargay N."/>
            <person name="Dooley K."/>
            <person name="Dooley E."/>
            <person name="Doricent M."/>
            <person name="Dorje P."/>
            <person name="Dorjee K."/>
            <person name="Dupes A."/>
            <person name="Elong R."/>
            <person name="Falk J."/>
            <person name="Farina A."/>
            <person name="Faro S."/>
            <person name="Ferguson D."/>
            <person name="Fisher S."/>
            <person name="Foley C.D."/>
            <person name="Franke A."/>
            <person name="Friedrich D."/>
            <person name="Gadbois L."/>
            <person name="Gearin G."/>
            <person name="Gearin C.R."/>
            <person name="Giannoukos G."/>
            <person name="Goode T."/>
            <person name="Graham J."/>
            <person name="Grandbois E."/>
            <person name="Grewal S."/>
            <person name="Gyaltsen K."/>
            <person name="Hafez N."/>
            <person name="Hagos B."/>
            <person name="Hall J."/>
            <person name="Henson C."/>
            <person name="Hollinger A."/>
            <person name="Honan T."/>
            <person name="Huard M.D."/>
            <person name="Hughes L."/>
            <person name="Hurhula B."/>
            <person name="Husby M.E."/>
            <person name="Kamat A."/>
            <person name="Kanga B."/>
            <person name="Kashin S."/>
            <person name="Khazanovich D."/>
            <person name="Kisner P."/>
            <person name="Lance K."/>
            <person name="Lara M."/>
            <person name="Lee W."/>
            <person name="Lennon N."/>
            <person name="Letendre F."/>
            <person name="LeVine R."/>
            <person name="Lipovsky A."/>
            <person name="Liu X."/>
            <person name="Liu J."/>
            <person name="Liu S."/>
            <person name="Lokyitsang T."/>
            <person name="Lokyitsang Y."/>
            <person name="Lubonja R."/>
            <person name="Lui A."/>
            <person name="MacDonald P."/>
            <person name="Magnisalis V."/>
            <person name="Maru K."/>
            <person name="Matthews C."/>
            <person name="McCusker W."/>
            <person name="McDonough S."/>
            <person name="Mehta T."/>
            <person name="Meldrim J."/>
            <person name="Meneus L."/>
            <person name="Mihai O."/>
            <person name="Mihalev A."/>
            <person name="Mihova T."/>
            <person name="Mittelman R."/>
            <person name="Mlenga V."/>
            <person name="Montmayeur A."/>
            <person name="Mulrain L."/>
            <person name="Navidi A."/>
            <person name="Naylor J."/>
            <person name="Negash T."/>
            <person name="Nguyen T."/>
            <person name="Nguyen N."/>
            <person name="Nicol R."/>
            <person name="Norbu C."/>
            <person name="Norbu N."/>
            <person name="Novod N."/>
            <person name="O'Neill B."/>
            <person name="Osman S."/>
            <person name="Markiewicz E."/>
            <person name="Oyono O.L."/>
            <person name="Patti C."/>
            <person name="Phunkhang P."/>
            <person name="Pierre F."/>
            <person name="Priest M."/>
            <person name="Raghuraman S."/>
            <person name="Rege F."/>
            <person name="Reyes R."/>
            <person name="Rise C."/>
            <person name="Rogov P."/>
            <person name="Ross K."/>
            <person name="Ryan E."/>
            <person name="Settipalli S."/>
            <person name="Shea T."/>
            <person name="Sherpa N."/>
            <person name="Shi L."/>
            <person name="Shih D."/>
            <person name="Sparrow T."/>
            <person name="Spaulding J."/>
            <person name="Stalker J."/>
            <person name="Stange-Thomann N."/>
            <person name="Stavropoulos S."/>
            <person name="Stone C."/>
            <person name="Strader C."/>
            <person name="Tesfaye S."/>
            <person name="Thomson T."/>
            <person name="Thoulutsang Y."/>
            <person name="Thoulutsang D."/>
            <person name="Topham K."/>
            <person name="Topping I."/>
            <person name="Tsamla T."/>
            <person name="Vassiliev H."/>
            <person name="Vo A."/>
            <person name="Wangchuk T."/>
            <person name="Wangdi T."/>
            <person name="Weiand M."/>
            <person name="Wilkinson J."/>
            <person name="Wilson A."/>
            <person name="Yadav S."/>
            <person name="Young G."/>
            <person name="Yu Q."/>
            <person name="Zembek L."/>
            <person name="Zhong D."/>
            <person name="Zimmer A."/>
            <person name="Zwirko Z."/>
            <person name="Jaffe D.B."/>
            <person name="Alvarez P."/>
            <person name="Brockman W."/>
            <person name="Butler J."/>
            <person name="Chin C."/>
            <person name="Gnerre S."/>
            <person name="Grabherr M."/>
            <person name="Kleber M."/>
            <person name="Mauceli E."/>
            <person name="MacCallum I."/>
        </authorList>
    </citation>
    <scope>NUCLEOTIDE SEQUENCE [LARGE SCALE GENOMIC DNA]</scope>
    <source>
        <strain evidence="3">Tai18E2 / Tucson 14021-0261.01</strain>
    </source>
</reference>
<dbReference type="Proteomes" id="UP000002282">
    <property type="component" value="Chromosome 2R"/>
</dbReference>
<name>A0A0R1DSV1_DROYA</name>
<dbReference type="KEGG" id="dya:Dyak_GE28251"/>
<organism evidence="2 3">
    <name type="scientific">Drosophila yakuba</name>
    <name type="common">Fruit fly</name>
    <dbReference type="NCBI Taxonomy" id="7245"/>
    <lineage>
        <taxon>Eukaryota</taxon>
        <taxon>Metazoa</taxon>
        <taxon>Ecdysozoa</taxon>
        <taxon>Arthropoda</taxon>
        <taxon>Hexapoda</taxon>
        <taxon>Insecta</taxon>
        <taxon>Pterygota</taxon>
        <taxon>Neoptera</taxon>
        <taxon>Endopterygota</taxon>
        <taxon>Diptera</taxon>
        <taxon>Brachycera</taxon>
        <taxon>Muscomorpha</taxon>
        <taxon>Ephydroidea</taxon>
        <taxon>Drosophilidae</taxon>
        <taxon>Drosophila</taxon>
        <taxon>Sophophora</taxon>
    </lineage>
</organism>